<keyword evidence="1" id="KW-0732">Signal</keyword>
<accession>A0ABW1V256</accession>
<evidence type="ECO:0008006" key="4">
    <source>
        <dbReference type="Google" id="ProtNLM"/>
    </source>
</evidence>
<evidence type="ECO:0000313" key="3">
    <source>
        <dbReference type="Proteomes" id="UP001596233"/>
    </source>
</evidence>
<feature type="chain" id="PRO_5045338878" description="DUF3221 domain-containing protein" evidence="1">
    <location>
        <begin position="26"/>
        <end position="122"/>
    </location>
</feature>
<gene>
    <name evidence="2" type="ORF">ACFP56_07910</name>
</gene>
<keyword evidence="3" id="KW-1185">Reference proteome</keyword>
<sequence length="122" mass="13400">MKQLPVFLVLLAVLLIAGCGNSVNSFQGQIENIQENGFLIGCSEAANKGKKGGINDIGYMCNVQYNDETIFRDVDSNSLHVDDILTGSMANVILEKPVDIRKKIEKNDSFVLIAKEIVLLEK</sequence>
<protein>
    <recommendedName>
        <fullName evidence="4">DUF3221 domain-containing protein</fullName>
    </recommendedName>
</protein>
<dbReference type="EMBL" id="JBHSTE010000002">
    <property type="protein sequence ID" value="MFC6332548.1"/>
    <property type="molecule type" value="Genomic_DNA"/>
</dbReference>
<proteinExistence type="predicted"/>
<organism evidence="2 3">
    <name type="scientific">Paenibacillus septentrionalis</name>
    <dbReference type="NCBI Taxonomy" id="429342"/>
    <lineage>
        <taxon>Bacteria</taxon>
        <taxon>Bacillati</taxon>
        <taxon>Bacillota</taxon>
        <taxon>Bacilli</taxon>
        <taxon>Bacillales</taxon>
        <taxon>Paenibacillaceae</taxon>
        <taxon>Paenibacillus</taxon>
    </lineage>
</organism>
<evidence type="ECO:0000256" key="1">
    <source>
        <dbReference type="SAM" id="SignalP"/>
    </source>
</evidence>
<name>A0ABW1V256_9BACL</name>
<comment type="caution">
    <text evidence="2">The sequence shown here is derived from an EMBL/GenBank/DDBJ whole genome shotgun (WGS) entry which is preliminary data.</text>
</comment>
<feature type="signal peptide" evidence="1">
    <location>
        <begin position="1"/>
        <end position="25"/>
    </location>
</feature>
<evidence type="ECO:0000313" key="2">
    <source>
        <dbReference type="EMBL" id="MFC6332548.1"/>
    </source>
</evidence>
<dbReference type="RefSeq" id="WP_379233027.1">
    <property type="nucleotide sequence ID" value="NZ_JBHSTE010000002.1"/>
</dbReference>
<dbReference type="Proteomes" id="UP001596233">
    <property type="component" value="Unassembled WGS sequence"/>
</dbReference>
<reference evidence="3" key="1">
    <citation type="journal article" date="2019" name="Int. J. Syst. Evol. Microbiol.">
        <title>The Global Catalogue of Microorganisms (GCM) 10K type strain sequencing project: providing services to taxonomists for standard genome sequencing and annotation.</title>
        <authorList>
            <consortium name="The Broad Institute Genomics Platform"/>
            <consortium name="The Broad Institute Genome Sequencing Center for Infectious Disease"/>
            <person name="Wu L."/>
            <person name="Ma J."/>
        </authorList>
    </citation>
    <scope>NUCLEOTIDE SEQUENCE [LARGE SCALE GENOMIC DNA]</scope>
    <source>
        <strain evidence="3">PCU 280</strain>
    </source>
</reference>
<dbReference type="PROSITE" id="PS51257">
    <property type="entry name" value="PROKAR_LIPOPROTEIN"/>
    <property type="match status" value="1"/>
</dbReference>